<dbReference type="AlphaFoldDB" id="A0A1Q4HKZ2"/>
<dbReference type="Proteomes" id="UP000191039">
    <property type="component" value="Unassembled WGS sequence"/>
</dbReference>
<dbReference type="EMBL" id="PDCR01000019">
    <property type="protein sequence ID" value="PEG53513.1"/>
    <property type="molecule type" value="Genomic_DNA"/>
</dbReference>
<reference evidence="3 5" key="2">
    <citation type="submission" date="2017-10" db="EMBL/GenBank/DDBJ databases">
        <title>The new phylogeny of genus Mycobacterium.</title>
        <authorList>
            <person name="Tortoli E."/>
            <person name="Trovato A."/>
            <person name="Cirillo D.M."/>
        </authorList>
    </citation>
    <scope>NUCLEOTIDE SEQUENCE [LARGE SCALE GENOMIC DNA]</scope>
    <source>
        <strain evidence="3 5">IP141170001</strain>
    </source>
</reference>
<dbReference type="Proteomes" id="UP000220340">
    <property type="component" value="Unassembled WGS sequence"/>
</dbReference>
<reference evidence="2 4" key="1">
    <citation type="submission" date="2016-09" db="EMBL/GenBank/DDBJ databases">
        <title>genome sequences of unsequenced Mycobacteria.</title>
        <authorList>
            <person name="Greninger A.L."/>
            <person name="Jerome K.R."/>
            <person name="Mcnair B."/>
            <person name="Wallis C."/>
            <person name="Fang F."/>
        </authorList>
    </citation>
    <scope>NUCLEOTIDE SEQUENCE [LARGE SCALE GENOMIC DNA]</scope>
    <source>
        <strain evidence="2 4">BM1</strain>
    </source>
</reference>
<evidence type="ECO:0000313" key="2">
    <source>
        <dbReference type="EMBL" id="OPE50742.1"/>
    </source>
</evidence>
<evidence type="ECO:0000313" key="3">
    <source>
        <dbReference type="EMBL" id="PEG53513.1"/>
    </source>
</evidence>
<feature type="chain" id="PRO_5011899147" description="Secreted protein" evidence="1">
    <location>
        <begin position="26"/>
        <end position="148"/>
    </location>
</feature>
<keyword evidence="1" id="KW-0732">Signal</keyword>
<feature type="signal peptide" evidence="1">
    <location>
        <begin position="1"/>
        <end position="25"/>
    </location>
</feature>
<accession>A0A1Q4HKZ2</accession>
<protein>
    <recommendedName>
        <fullName evidence="6">Secreted protein</fullName>
    </recommendedName>
</protein>
<evidence type="ECO:0008006" key="6">
    <source>
        <dbReference type="Google" id="ProtNLM"/>
    </source>
</evidence>
<proteinExistence type="predicted"/>
<dbReference type="RefSeq" id="WP_073853263.1">
    <property type="nucleotide sequence ID" value="NZ_BAAATC010000018.1"/>
</dbReference>
<dbReference type="EMBL" id="MIJD01000247">
    <property type="protein sequence ID" value="OPE50742.1"/>
    <property type="molecule type" value="Genomic_DNA"/>
</dbReference>
<evidence type="ECO:0000256" key="1">
    <source>
        <dbReference type="SAM" id="SignalP"/>
    </source>
</evidence>
<dbReference type="OrthoDB" id="4746900at2"/>
<keyword evidence="5" id="KW-1185">Reference proteome</keyword>
<dbReference type="STRING" id="1801.BRW64_00705"/>
<sequence>MKKSILGAALTPIVAAGLFAPPANAMNLGNYEVMSNRWTDASWVWATYPCEDYDQYDTPTDDCRLVRAVPRPKFGAYYGGEARMVDGQWAFTADVPDGLRCLGHVMPTKDTYRWDDVSLFGTVESRFDVGCFNGPPGMNVWTFSLVRF</sequence>
<name>A0A1Q4HKZ2_9MYCO</name>
<evidence type="ECO:0000313" key="4">
    <source>
        <dbReference type="Proteomes" id="UP000191039"/>
    </source>
</evidence>
<gene>
    <name evidence="2" type="ORF">BV510_20520</name>
    <name evidence="3" type="ORF">CRI78_15470</name>
</gene>
<comment type="caution">
    <text evidence="3">The sequence shown here is derived from an EMBL/GenBank/DDBJ whole genome shotgun (WGS) entry which is preliminary data.</text>
</comment>
<evidence type="ECO:0000313" key="5">
    <source>
        <dbReference type="Proteomes" id="UP000220340"/>
    </source>
</evidence>
<organism evidence="3 5">
    <name type="scientific">Mycolicibacterium diernhoferi</name>
    <dbReference type="NCBI Taxonomy" id="1801"/>
    <lineage>
        <taxon>Bacteria</taxon>
        <taxon>Bacillati</taxon>
        <taxon>Actinomycetota</taxon>
        <taxon>Actinomycetes</taxon>
        <taxon>Mycobacteriales</taxon>
        <taxon>Mycobacteriaceae</taxon>
        <taxon>Mycolicibacterium</taxon>
    </lineage>
</organism>